<dbReference type="RefSeq" id="WP_115274729.1">
    <property type="nucleotide sequence ID" value="NZ_UGUY01000001.1"/>
</dbReference>
<dbReference type="InterPro" id="IPR008727">
    <property type="entry name" value="PAAR_motif"/>
</dbReference>
<name>A0A379KNJ1_PSEPU</name>
<evidence type="ECO:0000313" key="2">
    <source>
        <dbReference type="Proteomes" id="UP000254602"/>
    </source>
</evidence>
<gene>
    <name evidence="1" type="ORF">NCTC7914_03768</name>
</gene>
<dbReference type="Proteomes" id="UP000254602">
    <property type="component" value="Unassembled WGS sequence"/>
</dbReference>
<sequence length="89" mass="9041">MNRPICLGDPTSSGGSVLSCQLAGTHTVNGKTPAVLGDKASGPLHKGVFAFIEGHPSRSMNGKPVVLQGHRLACGCHGVVSHALTVSVE</sequence>
<reference evidence="1 2" key="1">
    <citation type="submission" date="2018-06" db="EMBL/GenBank/DDBJ databases">
        <authorList>
            <consortium name="Pathogen Informatics"/>
            <person name="Doyle S."/>
        </authorList>
    </citation>
    <scope>NUCLEOTIDE SEQUENCE [LARGE SCALE GENOMIC DNA]</scope>
    <source>
        <strain evidence="1 2">NCTC7914</strain>
    </source>
</reference>
<organism evidence="1 2">
    <name type="scientific">Pseudomonas putida</name>
    <name type="common">Arthrobacter siderocapsulatus</name>
    <dbReference type="NCBI Taxonomy" id="303"/>
    <lineage>
        <taxon>Bacteria</taxon>
        <taxon>Pseudomonadati</taxon>
        <taxon>Pseudomonadota</taxon>
        <taxon>Gammaproteobacteria</taxon>
        <taxon>Pseudomonadales</taxon>
        <taxon>Pseudomonadaceae</taxon>
        <taxon>Pseudomonas</taxon>
    </lineage>
</organism>
<accession>A0A379KNJ1</accession>
<dbReference type="EMBL" id="UGUY01000001">
    <property type="protein sequence ID" value="SUD69622.1"/>
    <property type="molecule type" value="Genomic_DNA"/>
</dbReference>
<protein>
    <submittedName>
        <fullName evidence="1">Uncharacterized conserved protein</fullName>
    </submittedName>
</protein>
<dbReference type="Pfam" id="PF05488">
    <property type="entry name" value="PAAR_motif"/>
    <property type="match status" value="1"/>
</dbReference>
<dbReference type="Gene3D" id="2.60.200.60">
    <property type="match status" value="1"/>
</dbReference>
<dbReference type="PROSITE" id="PS51257">
    <property type="entry name" value="PROKAR_LIPOPROTEIN"/>
    <property type="match status" value="1"/>
</dbReference>
<dbReference type="AlphaFoldDB" id="A0A379KNJ1"/>
<evidence type="ECO:0000313" key="1">
    <source>
        <dbReference type="EMBL" id="SUD69622.1"/>
    </source>
</evidence>
<dbReference type="CDD" id="cd14744">
    <property type="entry name" value="PAAR_CT_2"/>
    <property type="match status" value="1"/>
</dbReference>
<proteinExistence type="predicted"/>